<evidence type="ECO:0000313" key="2">
    <source>
        <dbReference type="EMBL" id="RAR15894.1"/>
    </source>
</evidence>
<name>A0A364NEZ5_STELY</name>
<proteinExistence type="predicted"/>
<evidence type="ECO:0000256" key="1">
    <source>
        <dbReference type="SAM" id="SignalP"/>
    </source>
</evidence>
<evidence type="ECO:0000313" key="3">
    <source>
        <dbReference type="Proteomes" id="UP000249619"/>
    </source>
</evidence>
<sequence length="73" mass="7610">MLFSYTSIFLGLALSAHAAAQMSKPVIAQTKCTKDGGVEAPQGYCKAYNEHGIAIGGQACRKDESGGAYANCH</sequence>
<protein>
    <submittedName>
        <fullName evidence="2">Uncharacterized protein</fullName>
    </submittedName>
</protein>
<comment type="caution">
    <text evidence="2">The sequence shown here is derived from an EMBL/GenBank/DDBJ whole genome shotgun (WGS) entry which is preliminary data.</text>
</comment>
<keyword evidence="1" id="KW-0732">Signal</keyword>
<gene>
    <name evidence="2" type="ORF">DDE83_000691</name>
</gene>
<dbReference type="Proteomes" id="UP000249619">
    <property type="component" value="Unassembled WGS sequence"/>
</dbReference>
<accession>A0A364NEZ5</accession>
<organism evidence="2 3">
    <name type="scientific">Stemphylium lycopersici</name>
    <name type="common">Tomato gray leaf spot disease fungus</name>
    <name type="synonym">Thyrospora lycopersici</name>
    <dbReference type="NCBI Taxonomy" id="183478"/>
    <lineage>
        <taxon>Eukaryota</taxon>
        <taxon>Fungi</taxon>
        <taxon>Dikarya</taxon>
        <taxon>Ascomycota</taxon>
        <taxon>Pezizomycotina</taxon>
        <taxon>Dothideomycetes</taxon>
        <taxon>Pleosporomycetidae</taxon>
        <taxon>Pleosporales</taxon>
        <taxon>Pleosporineae</taxon>
        <taxon>Pleosporaceae</taxon>
        <taxon>Stemphylium</taxon>
    </lineage>
</organism>
<dbReference type="EMBL" id="QGDH01000007">
    <property type="protein sequence ID" value="RAR15894.1"/>
    <property type="molecule type" value="Genomic_DNA"/>
</dbReference>
<dbReference type="AlphaFoldDB" id="A0A364NEZ5"/>
<feature type="chain" id="PRO_5016760961" evidence="1">
    <location>
        <begin position="19"/>
        <end position="73"/>
    </location>
</feature>
<feature type="signal peptide" evidence="1">
    <location>
        <begin position="1"/>
        <end position="18"/>
    </location>
</feature>
<keyword evidence="3" id="KW-1185">Reference proteome</keyword>
<reference evidence="3" key="1">
    <citation type="submission" date="2018-05" db="EMBL/GenBank/DDBJ databases">
        <title>Draft genome sequence of Stemphylium lycopersici strain CIDEFI 213.</title>
        <authorList>
            <person name="Medina R."/>
            <person name="Franco M.E.E."/>
            <person name="Lucentini C.G."/>
            <person name="Saparrat M.C.N."/>
            <person name="Balatti P.A."/>
        </authorList>
    </citation>
    <scope>NUCLEOTIDE SEQUENCE [LARGE SCALE GENOMIC DNA]</scope>
    <source>
        <strain evidence="3">CIDEFI 213</strain>
    </source>
</reference>